<comment type="caution">
    <text evidence="1">The sequence shown here is derived from an EMBL/GenBank/DDBJ whole genome shotgun (WGS) entry which is preliminary data.</text>
</comment>
<dbReference type="EMBL" id="JAHLJV010000059">
    <property type="protein sequence ID" value="KAK1580077.1"/>
    <property type="molecule type" value="Genomic_DNA"/>
</dbReference>
<dbReference type="Proteomes" id="UP001230504">
    <property type="component" value="Unassembled WGS sequence"/>
</dbReference>
<evidence type="ECO:0000313" key="1">
    <source>
        <dbReference type="EMBL" id="KAK1580077.1"/>
    </source>
</evidence>
<keyword evidence="2" id="KW-1185">Reference proteome</keyword>
<reference evidence="1" key="1">
    <citation type="submission" date="2021-06" db="EMBL/GenBank/DDBJ databases">
        <title>Comparative genomics, transcriptomics and evolutionary studies reveal genomic signatures of adaptation to plant cell wall in hemibiotrophic fungi.</title>
        <authorList>
            <consortium name="DOE Joint Genome Institute"/>
            <person name="Baroncelli R."/>
            <person name="Diaz J.F."/>
            <person name="Benocci T."/>
            <person name="Peng M."/>
            <person name="Battaglia E."/>
            <person name="Haridas S."/>
            <person name="Andreopoulos W."/>
            <person name="Labutti K."/>
            <person name="Pangilinan J."/>
            <person name="Floch G.L."/>
            <person name="Makela M.R."/>
            <person name="Henrissat B."/>
            <person name="Grigoriev I.V."/>
            <person name="Crouch J.A."/>
            <person name="De Vries R.P."/>
            <person name="Sukno S.A."/>
            <person name="Thon M.R."/>
        </authorList>
    </citation>
    <scope>NUCLEOTIDE SEQUENCE</scope>
    <source>
        <strain evidence="1">CBS 125086</strain>
    </source>
</reference>
<sequence length="93" mass="10819">MFLSGFGFLFTLAGSFVLEPKLCSFFSSSFFFFSLVDIFFAWHPWLCSHRQPLDREALQILSHPHFFFAVQPIQRMSMTGILRETPAPFMSML</sequence>
<dbReference type="AlphaFoldDB" id="A0AAD8PTS9"/>
<dbReference type="GeneID" id="85436629"/>
<protein>
    <submittedName>
        <fullName evidence="1">Uncharacterized protein</fullName>
    </submittedName>
</protein>
<gene>
    <name evidence="1" type="ORF">LY79DRAFT_319067</name>
</gene>
<organism evidence="1 2">
    <name type="scientific">Colletotrichum navitas</name>
    <dbReference type="NCBI Taxonomy" id="681940"/>
    <lineage>
        <taxon>Eukaryota</taxon>
        <taxon>Fungi</taxon>
        <taxon>Dikarya</taxon>
        <taxon>Ascomycota</taxon>
        <taxon>Pezizomycotina</taxon>
        <taxon>Sordariomycetes</taxon>
        <taxon>Hypocreomycetidae</taxon>
        <taxon>Glomerellales</taxon>
        <taxon>Glomerellaceae</taxon>
        <taxon>Colletotrichum</taxon>
        <taxon>Colletotrichum graminicola species complex</taxon>
    </lineage>
</organism>
<dbReference type="RefSeq" id="XP_060411145.1">
    <property type="nucleotide sequence ID" value="XM_060552389.1"/>
</dbReference>
<name>A0AAD8PTS9_9PEZI</name>
<accession>A0AAD8PTS9</accession>
<proteinExistence type="predicted"/>
<evidence type="ECO:0000313" key="2">
    <source>
        <dbReference type="Proteomes" id="UP001230504"/>
    </source>
</evidence>